<evidence type="ECO:0000256" key="2">
    <source>
        <dbReference type="SAM" id="MobiDB-lite"/>
    </source>
</evidence>
<feature type="coiled-coil region" evidence="1">
    <location>
        <begin position="122"/>
        <end position="149"/>
    </location>
</feature>
<evidence type="ECO:0000256" key="1">
    <source>
        <dbReference type="SAM" id="Coils"/>
    </source>
</evidence>
<evidence type="ECO:0000313" key="3">
    <source>
        <dbReference type="EMBL" id="KAF2006264.1"/>
    </source>
</evidence>
<dbReference type="Proteomes" id="UP000799779">
    <property type="component" value="Unassembled WGS sequence"/>
</dbReference>
<gene>
    <name evidence="3" type="ORF">P154DRAFT_529942</name>
</gene>
<dbReference type="OrthoDB" id="3798446at2759"/>
<feature type="region of interest" description="Disordered" evidence="2">
    <location>
        <begin position="51"/>
        <end position="77"/>
    </location>
</feature>
<evidence type="ECO:0000313" key="4">
    <source>
        <dbReference type="Proteomes" id="UP000799779"/>
    </source>
</evidence>
<organism evidence="3 4">
    <name type="scientific">Amniculicola lignicola CBS 123094</name>
    <dbReference type="NCBI Taxonomy" id="1392246"/>
    <lineage>
        <taxon>Eukaryota</taxon>
        <taxon>Fungi</taxon>
        <taxon>Dikarya</taxon>
        <taxon>Ascomycota</taxon>
        <taxon>Pezizomycotina</taxon>
        <taxon>Dothideomycetes</taxon>
        <taxon>Pleosporomycetidae</taxon>
        <taxon>Pleosporales</taxon>
        <taxon>Amniculicolaceae</taxon>
        <taxon>Amniculicola</taxon>
    </lineage>
</organism>
<keyword evidence="1" id="KW-0175">Coiled coil</keyword>
<dbReference type="EMBL" id="ML977560">
    <property type="protein sequence ID" value="KAF2006264.1"/>
    <property type="molecule type" value="Genomic_DNA"/>
</dbReference>
<accession>A0A6A5WZ37</accession>
<sequence>MAEETPPQSIYALRTMFELQCMTKARSLPPLKGNALKQDLIDALEDHDLGAQAAKNKRKRDGDDNDEDERTSKSTRLGDYHILKNHEFNRIIRKHKISVNDYRKETMAAALEKWDDEEQTRYAQMLEEQERLSKEVDTQEAEKQRQKEAAIQERVRLVRAEESLRVQWKNNVKKMLSDRSYRTDAGRKSFLGLLGELRNEIYELALFAGQDRLWKEDSHTLLYVLGCRKFRFDDGLWREPYRYMNTQVRAEARGLFWGSLNFELQSPNDDHGHPNFEYFAIMRRFLELIGLKGRRSITSMHGPSFERVDVSEMGRITFGQTLQYIGACSRLTSLIIKIDLIFVFRDDVQALKEFLLHGKELHSEYLAAFSMSLKLIDTLRNAELKGDPEIPVKLADHENEEGDPFLFFAFSGIRASKLWDEIQGYLEVEGLAHTDGAVRVDKPVRMKHPGSFRI</sequence>
<reference evidence="3" key="1">
    <citation type="journal article" date="2020" name="Stud. Mycol.">
        <title>101 Dothideomycetes genomes: a test case for predicting lifestyles and emergence of pathogens.</title>
        <authorList>
            <person name="Haridas S."/>
            <person name="Albert R."/>
            <person name="Binder M."/>
            <person name="Bloem J."/>
            <person name="Labutti K."/>
            <person name="Salamov A."/>
            <person name="Andreopoulos B."/>
            <person name="Baker S."/>
            <person name="Barry K."/>
            <person name="Bills G."/>
            <person name="Bluhm B."/>
            <person name="Cannon C."/>
            <person name="Castanera R."/>
            <person name="Culley D."/>
            <person name="Daum C."/>
            <person name="Ezra D."/>
            <person name="Gonzalez J."/>
            <person name="Henrissat B."/>
            <person name="Kuo A."/>
            <person name="Liang C."/>
            <person name="Lipzen A."/>
            <person name="Lutzoni F."/>
            <person name="Magnuson J."/>
            <person name="Mondo S."/>
            <person name="Nolan M."/>
            <person name="Ohm R."/>
            <person name="Pangilinan J."/>
            <person name="Park H.-J."/>
            <person name="Ramirez L."/>
            <person name="Alfaro M."/>
            <person name="Sun H."/>
            <person name="Tritt A."/>
            <person name="Yoshinaga Y."/>
            <person name="Zwiers L.-H."/>
            <person name="Turgeon B."/>
            <person name="Goodwin S."/>
            <person name="Spatafora J."/>
            <person name="Crous P."/>
            <person name="Grigoriev I."/>
        </authorList>
    </citation>
    <scope>NUCLEOTIDE SEQUENCE</scope>
    <source>
        <strain evidence="3">CBS 123094</strain>
    </source>
</reference>
<name>A0A6A5WZ37_9PLEO</name>
<protein>
    <submittedName>
        <fullName evidence="3">Uncharacterized protein</fullName>
    </submittedName>
</protein>
<dbReference type="AlphaFoldDB" id="A0A6A5WZ37"/>
<proteinExistence type="predicted"/>
<keyword evidence="4" id="KW-1185">Reference proteome</keyword>